<sequence length="61" mass="7313">MLTKESVKQVIDHMPETFSVDDLVEEMMLLDKINRARLQIANGEYYTEEEMKKEIDSWFED</sequence>
<reference evidence="1 2" key="1">
    <citation type="submission" date="2020-12" db="EMBL/GenBank/DDBJ databases">
        <title>HMF7856_wgs.fasta genome submission.</title>
        <authorList>
            <person name="Kang H."/>
            <person name="Kim H."/>
            <person name="Joh K."/>
        </authorList>
    </citation>
    <scope>NUCLEOTIDE SEQUENCE [LARGE SCALE GENOMIC DNA]</scope>
    <source>
        <strain evidence="1 2">HMF7856</strain>
    </source>
</reference>
<keyword evidence="2" id="KW-1185">Reference proteome</keyword>
<dbReference type="KEGG" id="mgik:GO620_011825"/>
<dbReference type="RefSeq" id="WP_157525565.1">
    <property type="nucleotide sequence ID" value="NZ_CP066775.1"/>
</dbReference>
<gene>
    <name evidence="1" type="ORF">GO620_011825</name>
</gene>
<dbReference type="Proteomes" id="UP000429232">
    <property type="component" value="Chromosome"/>
</dbReference>
<evidence type="ECO:0000313" key="2">
    <source>
        <dbReference type="Proteomes" id="UP000429232"/>
    </source>
</evidence>
<protein>
    <submittedName>
        <fullName evidence="1">Uncharacterized protein</fullName>
    </submittedName>
</protein>
<organism evidence="1 2">
    <name type="scientific">Mucilaginibacter ginkgonis</name>
    <dbReference type="NCBI Taxonomy" id="2682091"/>
    <lineage>
        <taxon>Bacteria</taxon>
        <taxon>Pseudomonadati</taxon>
        <taxon>Bacteroidota</taxon>
        <taxon>Sphingobacteriia</taxon>
        <taxon>Sphingobacteriales</taxon>
        <taxon>Sphingobacteriaceae</taxon>
        <taxon>Mucilaginibacter</taxon>
    </lineage>
</organism>
<name>A0A6I4INU7_9SPHI</name>
<accession>A0A6I4INU7</accession>
<proteinExistence type="predicted"/>
<dbReference type="AlphaFoldDB" id="A0A6I4INU7"/>
<dbReference type="EMBL" id="CP066775">
    <property type="protein sequence ID" value="QQL48866.1"/>
    <property type="molecule type" value="Genomic_DNA"/>
</dbReference>
<evidence type="ECO:0000313" key="1">
    <source>
        <dbReference type="EMBL" id="QQL48866.1"/>
    </source>
</evidence>